<dbReference type="InterPro" id="IPR053287">
    <property type="entry name" value="PP2C-like_domain"/>
</dbReference>
<evidence type="ECO:0000259" key="1">
    <source>
        <dbReference type="SMART" id="SM00332"/>
    </source>
</evidence>
<evidence type="ECO:0000313" key="2">
    <source>
        <dbReference type="EMBL" id="NDV29590.1"/>
    </source>
</evidence>
<dbReference type="AlphaFoldDB" id="A0A6B2KXS9"/>
<name>A0A6B2KXS9_9EUKA</name>
<dbReference type="EMBL" id="GIBP01000621">
    <property type="protein sequence ID" value="NDV29590.1"/>
    <property type="molecule type" value="Transcribed_RNA"/>
</dbReference>
<dbReference type="SUPFAM" id="SSF81606">
    <property type="entry name" value="PP2C-like"/>
    <property type="match status" value="1"/>
</dbReference>
<dbReference type="SMART" id="SM00332">
    <property type="entry name" value="PP2Cc"/>
    <property type="match status" value="1"/>
</dbReference>
<accession>A0A6B2KXS9</accession>
<sequence>MLCEFHNTHNVPLFDIKAPQTDKEPTEVGVTGLIEGKSITNYPSDPGMEGFALNCDVMRATHVGNRMVAVVADGCGWGKHARKASEEGSKAVVEYLTKDPATQEKIVDTETCSQELVSSFVYAHEAVVNNQFYPDRRRVGLTTLIAGMTLKLKNQFGTDEEWAFVCASVGDCKAYHWNAKNGKVTDICVGNRNNPHDPKDCGGCIGPFKKDQPDFRNLGTYFQPCRTGDIIMLMSDGVHDNLDPENFGLLPNELEENLNRDWKDWFAAGQKDVEKLKSDFSCKKLEELLAKVKNPTPQDVSALLIKHCLSMTQAKRKLMETTPAGEPVASKEYPGKMDHATILAFVVSDLVVGEEKMKSSAKKEKKRYKPFWKKEFVRNGSSSAGNPFENKINDILPTIPRVFVIPWDMNNSQKFKRSQFSDQECLQNDSGDFFGWAISTFPNMGTKEYPKRIADPITNFFQASLSPGRHCFVLTSGVGYGQEYMTSSSMAASEFNLYMDKAQAKISDTQTAATTLLKALNHAHNKIINIDEHTNETAVTLIGVSAFRLPSLEEEDEQTNTSPSQWAVLCVNVGDHRLFYWNVANQKLTELTKSVSSETDAFHDEVGRIGSIPDLRNLGVYVQFCSDEEDIVIAVSSLVYWNYDPQNLGQPMKEEYKKKWKKWERVPMEVRQEEIMGNIERRLRARSAEVSTGKKLTQLFSEEFKKNTKDVTKPKRQLLKLMENENNKAYNKLYGKMGHATCVVLRVGDFIASKTVPLLPPELKMDLIQRNERKKLLKQSAFQKFVPTAKKPSIDIED</sequence>
<organism evidence="2">
    <name type="scientific">Arcella intermedia</name>
    <dbReference type="NCBI Taxonomy" id="1963864"/>
    <lineage>
        <taxon>Eukaryota</taxon>
        <taxon>Amoebozoa</taxon>
        <taxon>Tubulinea</taxon>
        <taxon>Elardia</taxon>
        <taxon>Arcellinida</taxon>
        <taxon>Sphaerothecina</taxon>
        <taxon>Arcellidae</taxon>
        <taxon>Arcella</taxon>
    </lineage>
</organism>
<feature type="domain" description="PPM-type phosphatase" evidence="1">
    <location>
        <begin position="30"/>
        <end position="305"/>
    </location>
</feature>
<protein>
    <recommendedName>
        <fullName evidence="1">PPM-type phosphatase domain-containing protein</fullName>
    </recommendedName>
</protein>
<dbReference type="PANTHER" id="PTHR21586">
    <property type="entry name" value="TIPA"/>
    <property type="match status" value="1"/>
</dbReference>
<dbReference type="PANTHER" id="PTHR21586:SF0">
    <property type="entry name" value="PP2C-LIKE DOMAIN-CONTAINING PROTEIN CG9801"/>
    <property type="match status" value="1"/>
</dbReference>
<dbReference type="InterPro" id="IPR036457">
    <property type="entry name" value="PPM-type-like_dom_sf"/>
</dbReference>
<dbReference type="Gene3D" id="3.60.40.10">
    <property type="entry name" value="PPM-type phosphatase domain"/>
    <property type="match status" value="1"/>
</dbReference>
<dbReference type="InterPro" id="IPR001932">
    <property type="entry name" value="PPM-type_phosphatase-like_dom"/>
</dbReference>
<reference evidence="2" key="1">
    <citation type="journal article" date="2020" name="J. Eukaryot. Microbiol.">
        <title>De novo Sequencing, Assembly and Annotation of the Transcriptome for the Free-Living Testate Amoeba Arcella intermedia.</title>
        <authorList>
            <person name="Ribeiro G.M."/>
            <person name="Porfirio-Sousa A.L."/>
            <person name="Maurer-Alcala X.X."/>
            <person name="Katz L.A."/>
            <person name="Lahr D.J.G."/>
        </authorList>
    </citation>
    <scope>NUCLEOTIDE SEQUENCE</scope>
</reference>
<proteinExistence type="predicted"/>